<protein>
    <recommendedName>
        <fullName evidence="2">MATH domain-containing protein</fullName>
    </recommendedName>
</protein>
<sequence length="64" mass="7601">MWMQKPSFRFEIENSILSKTFVAGGCEWYLYVYPKGRFLDPDHFSFVPARCKSYHATNWVEKGC</sequence>
<dbReference type="EMBL" id="LR031873">
    <property type="protein sequence ID" value="VDD16071.1"/>
    <property type="molecule type" value="Genomic_DNA"/>
</dbReference>
<gene>
    <name evidence="1" type="ORF">BOLC4T28474H</name>
</gene>
<evidence type="ECO:0000313" key="1">
    <source>
        <dbReference type="EMBL" id="VDD16071.1"/>
    </source>
</evidence>
<dbReference type="Gene3D" id="2.60.210.10">
    <property type="entry name" value="Apoptosis, Tumor Necrosis Factor Receptor Associated Protein 2, Chain A"/>
    <property type="match status" value="1"/>
</dbReference>
<reference evidence="1" key="1">
    <citation type="submission" date="2018-11" db="EMBL/GenBank/DDBJ databases">
        <authorList>
            <consortium name="Genoscope - CEA"/>
            <person name="William W."/>
        </authorList>
    </citation>
    <scope>NUCLEOTIDE SEQUENCE</scope>
</reference>
<dbReference type="InterPro" id="IPR002083">
    <property type="entry name" value="MATH/TRAF_dom"/>
</dbReference>
<name>A0A3P6D057_BRAOL</name>
<dbReference type="AlphaFoldDB" id="A0A3P6D057"/>
<evidence type="ECO:0008006" key="2">
    <source>
        <dbReference type="Google" id="ProtNLM"/>
    </source>
</evidence>
<organism evidence="1">
    <name type="scientific">Brassica oleracea</name>
    <name type="common">Wild cabbage</name>
    <dbReference type="NCBI Taxonomy" id="3712"/>
    <lineage>
        <taxon>Eukaryota</taxon>
        <taxon>Viridiplantae</taxon>
        <taxon>Streptophyta</taxon>
        <taxon>Embryophyta</taxon>
        <taxon>Tracheophyta</taxon>
        <taxon>Spermatophyta</taxon>
        <taxon>Magnoliopsida</taxon>
        <taxon>eudicotyledons</taxon>
        <taxon>Gunneridae</taxon>
        <taxon>Pentapetalae</taxon>
        <taxon>rosids</taxon>
        <taxon>malvids</taxon>
        <taxon>Brassicales</taxon>
        <taxon>Brassicaceae</taxon>
        <taxon>Brassiceae</taxon>
        <taxon>Brassica</taxon>
    </lineage>
</organism>
<proteinExistence type="predicted"/>
<dbReference type="SUPFAM" id="SSF49599">
    <property type="entry name" value="TRAF domain-like"/>
    <property type="match status" value="1"/>
</dbReference>
<dbReference type="InterPro" id="IPR008974">
    <property type="entry name" value="TRAF-like"/>
</dbReference>
<dbReference type="CDD" id="cd00121">
    <property type="entry name" value="MATH"/>
    <property type="match status" value="1"/>
</dbReference>
<accession>A0A3P6D057</accession>